<comment type="caution">
    <text evidence="3">The sequence shown here is derived from an EMBL/GenBank/DDBJ whole genome shotgun (WGS) entry which is preliminary data.</text>
</comment>
<dbReference type="Pfam" id="PF22600">
    <property type="entry name" value="MTPAP-like_central"/>
    <property type="match status" value="1"/>
</dbReference>
<evidence type="ECO:0000313" key="4">
    <source>
        <dbReference type="Proteomes" id="UP001372834"/>
    </source>
</evidence>
<feature type="region of interest" description="Disordered" evidence="1">
    <location>
        <begin position="160"/>
        <end position="184"/>
    </location>
</feature>
<proteinExistence type="predicted"/>
<feature type="region of interest" description="Disordered" evidence="1">
    <location>
        <begin position="282"/>
        <end position="303"/>
    </location>
</feature>
<evidence type="ECO:0000313" key="3">
    <source>
        <dbReference type="EMBL" id="KAK6645002.1"/>
    </source>
</evidence>
<feature type="compositionally biased region" description="Basic and acidic residues" evidence="1">
    <location>
        <begin position="387"/>
        <end position="400"/>
    </location>
</feature>
<dbReference type="Gene3D" id="3.30.460.10">
    <property type="entry name" value="Beta Polymerase, domain 2"/>
    <property type="match status" value="1"/>
</dbReference>
<evidence type="ECO:0000259" key="2">
    <source>
        <dbReference type="Pfam" id="PF22600"/>
    </source>
</evidence>
<sequence>MDHSVQLLTTYKEQLEPFGRYVQYIKKFSIEDNSFAKASLKAGPRCLVCQKCTDYFYGKQNILCENCFCALFETKVKEITNKFHEKITQCVLSATEDPSLKIHLRKPKHKHELTNDVPKTRETLQDTKPPVTVAGGNKEPKKIHYRRPRHKHNLTNDVPKTWETLQGPKPQVTVAGGNKEPKKIHYRRPRHKHNLTNDVPKTWETFQGTKPPVTVGGDNNEPKKMHPMEPTHKHELANDLPKTRETLQGPKPPVTVRRGNKEPKKIHYRRPRHKDVVRNDVPKPRETFQGTNPPVTVAGVNNDPKKMHPMEPTHKHELTNDVPKPREILQGCKPPVTVGGDNKEPKKMHPMEPTYKHELTNDVSKPRETLKGVTNINLCHEIKHENITNDSLKRERDRNRNSSQQNEGNTQNKQKSETGQTVTHVNDSEGREQKLKTVIIKNFPPELKHQIKFLEEAFSSEKLVSVEIQNDKIILIFPRVKLAKKAANKTIIFNNNELKLDYPTTSTTTACKKVNLNNDVRIFLTNTEQLQIFHTSCLENYPTDHYSICQEISYLLQSAFPSNQCFIFGSRLTGLFNDPSDVDIFVDCGGMFEGNKYVPKEVMIKLVKTVQKCLMRNSRNFRQPLPVFNARVPILSIRNTYRNLKYDLSFLNGLSVQNSRMIKWIISLDPRIKAMILFLKYWICLNKLHGRPSFSSYAMTLMVIFFLQQLSDPILPCIEFFKVNHVGPRLTIAGWDCNFSVPKDKLPKISNSSSLPELLLGSPVERSSFTNVKKLPMAYKRHFHNMSLRQYLLKETDLICVIDPFDLTHNVTSMFPLKKLNTFIDYVALLIYN</sequence>
<name>A0AAN8SE48_POLSC</name>
<feature type="compositionally biased region" description="Basic and acidic residues" evidence="1">
    <location>
        <begin position="341"/>
        <end position="353"/>
    </location>
</feature>
<dbReference type="PANTHER" id="PTHR12271">
    <property type="entry name" value="POLY A POLYMERASE CID PAP -RELATED"/>
    <property type="match status" value="1"/>
</dbReference>
<feature type="domain" description="Poly(A) RNA polymerase mitochondrial-like central palm" evidence="2">
    <location>
        <begin position="546"/>
        <end position="664"/>
    </location>
</feature>
<dbReference type="Proteomes" id="UP001372834">
    <property type="component" value="Unassembled WGS sequence"/>
</dbReference>
<feature type="region of interest" description="Disordered" evidence="1">
    <location>
        <begin position="243"/>
        <end position="268"/>
    </location>
</feature>
<feature type="compositionally biased region" description="Polar residues" evidence="1">
    <location>
        <begin position="401"/>
        <end position="425"/>
    </location>
</feature>
<dbReference type="InterPro" id="IPR054708">
    <property type="entry name" value="MTPAP-like_central"/>
</dbReference>
<dbReference type="AlphaFoldDB" id="A0AAN8SE48"/>
<evidence type="ECO:0000256" key="1">
    <source>
        <dbReference type="SAM" id="MobiDB-lite"/>
    </source>
</evidence>
<organism evidence="3 4">
    <name type="scientific">Polyplax serrata</name>
    <name type="common">Common mouse louse</name>
    <dbReference type="NCBI Taxonomy" id="468196"/>
    <lineage>
        <taxon>Eukaryota</taxon>
        <taxon>Metazoa</taxon>
        <taxon>Ecdysozoa</taxon>
        <taxon>Arthropoda</taxon>
        <taxon>Hexapoda</taxon>
        <taxon>Insecta</taxon>
        <taxon>Pterygota</taxon>
        <taxon>Neoptera</taxon>
        <taxon>Paraneoptera</taxon>
        <taxon>Psocodea</taxon>
        <taxon>Troctomorpha</taxon>
        <taxon>Phthiraptera</taxon>
        <taxon>Anoplura</taxon>
        <taxon>Polyplacidae</taxon>
        <taxon>Polyplax</taxon>
    </lineage>
</organism>
<dbReference type="SUPFAM" id="SSF81631">
    <property type="entry name" value="PAP/OAS1 substrate-binding domain"/>
    <property type="match status" value="1"/>
</dbReference>
<feature type="compositionally biased region" description="Basic and acidic residues" evidence="1">
    <location>
        <begin position="220"/>
        <end position="229"/>
    </location>
</feature>
<dbReference type="Gene3D" id="1.10.1410.10">
    <property type="match status" value="1"/>
</dbReference>
<feature type="region of interest" description="Disordered" evidence="1">
    <location>
        <begin position="387"/>
        <end position="431"/>
    </location>
</feature>
<gene>
    <name evidence="3" type="ORF">RUM43_001278</name>
</gene>
<dbReference type="CDD" id="cd05402">
    <property type="entry name" value="NT_PAP_TUTase"/>
    <property type="match status" value="1"/>
</dbReference>
<feature type="region of interest" description="Disordered" evidence="1">
    <location>
        <begin position="202"/>
        <end position="229"/>
    </location>
</feature>
<dbReference type="GO" id="GO:0050265">
    <property type="term" value="F:RNA uridylyltransferase activity"/>
    <property type="evidence" value="ECO:0007669"/>
    <property type="project" value="TreeGrafter"/>
</dbReference>
<accession>A0AAN8SE48</accession>
<feature type="region of interest" description="Disordered" evidence="1">
    <location>
        <begin position="325"/>
        <end position="353"/>
    </location>
</feature>
<dbReference type="SUPFAM" id="SSF81301">
    <property type="entry name" value="Nucleotidyltransferase"/>
    <property type="match status" value="1"/>
</dbReference>
<reference evidence="3 4" key="1">
    <citation type="submission" date="2023-10" db="EMBL/GenBank/DDBJ databases">
        <title>Genomes of two closely related lineages of the louse Polyplax serrata with different host specificities.</title>
        <authorList>
            <person name="Martinu J."/>
            <person name="Tarabai H."/>
            <person name="Stefka J."/>
            <person name="Hypsa V."/>
        </authorList>
    </citation>
    <scope>NUCLEOTIDE SEQUENCE [LARGE SCALE GENOMIC DNA]</scope>
    <source>
        <strain evidence="3">HR10_N</strain>
    </source>
</reference>
<dbReference type="PANTHER" id="PTHR12271:SF66">
    <property type="entry name" value="TERMINAL URIDYLYLTRANSFERASE TAILOR"/>
    <property type="match status" value="1"/>
</dbReference>
<dbReference type="GO" id="GO:0031123">
    <property type="term" value="P:RNA 3'-end processing"/>
    <property type="evidence" value="ECO:0007669"/>
    <property type="project" value="TreeGrafter"/>
</dbReference>
<dbReference type="InterPro" id="IPR043519">
    <property type="entry name" value="NT_sf"/>
</dbReference>
<protein>
    <recommendedName>
        <fullName evidence="2">Poly(A) RNA polymerase mitochondrial-like central palm domain-containing protein</fullName>
    </recommendedName>
</protein>
<dbReference type="EMBL" id="JAWJWE010000001">
    <property type="protein sequence ID" value="KAK6645002.1"/>
    <property type="molecule type" value="Genomic_DNA"/>
</dbReference>